<evidence type="ECO:0000259" key="1">
    <source>
        <dbReference type="Pfam" id="PF13460"/>
    </source>
</evidence>
<dbReference type="OrthoDB" id="2130169at2759"/>
<dbReference type="SUPFAM" id="SSF51735">
    <property type="entry name" value="NAD(P)-binding Rossmann-fold domains"/>
    <property type="match status" value="1"/>
</dbReference>
<dbReference type="InterPro" id="IPR036291">
    <property type="entry name" value="NAD(P)-bd_dom_sf"/>
</dbReference>
<dbReference type="FunCoup" id="A0A409VY82">
    <property type="interactions" value="20"/>
</dbReference>
<sequence>MTKTRFFLTGATGYIGGSVLTRLLSHPQADTFHITVLVRDPSKISQFKRFGINPVQGSNANLALLREQAANTDLVIACADADDEDAAKAILQGLKDHHKKTGRTPSLIHTSGTGVLSDNAQGRFAADRIYSDLNIPQLESLPKTQPHRVVDLSLVEADKEGYVKTYIILPCTIYGIAKGCLVDAGLQNPHSQQIPTLVRLSVDRRRAGMVGEGKNVWNNVHIDEVADLYILLVDLIISGSVYSIAPKHFEHGVAGFYFAENGEHTLRSIGDAIGKVLVSKGITSNATPTTFTEEEHKRYFPNGTSLGTNSRCHADRARSIGWKPRKTTQDMLASVKDEF</sequence>
<dbReference type="Pfam" id="PF13460">
    <property type="entry name" value="NAD_binding_10"/>
    <property type="match status" value="1"/>
</dbReference>
<reference evidence="2 3" key="1">
    <citation type="journal article" date="2018" name="Evol. Lett.">
        <title>Horizontal gene cluster transfer increased hallucinogenic mushroom diversity.</title>
        <authorList>
            <person name="Reynolds H.T."/>
            <person name="Vijayakumar V."/>
            <person name="Gluck-Thaler E."/>
            <person name="Korotkin H.B."/>
            <person name="Matheny P.B."/>
            <person name="Slot J.C."/>
        </authorList>
    </citation>
    <scope>NUCLEOTIDE SEQUENCE [LARGE SCALE GENOMIC DNA]</scope>
    <source>
        <strain evidence="2 3">2629</strain>
    </source>
</reference>
<keyword evidence="3" id="KW-1185">Reference proteome</keyword>
<dbReference type="STRING" id="181874.A0A409VY82"/>
<dbReference type="GO" id="GO:0004029">
    <property type="term" value="F:aldehyde dehydrogenase (NAD+) activity"/>
    <property type="evidence" value="ECO:0007669"/>
    <property type="project" value="TreeGrafter"/>
</dbReference>
<dbReference type="PANTHER" id="PTHR48079:SF6">
    <property type="entry name" value="NAD(P)-BINDING DOMAIN-CONTAINING PROTEIN-RELATED"/>
    <property type="match status" value="1"/>
</dbReference>
<dbReference type="Gene3D" id="3.40.50.720">
    <property type="entry name" value="NAD(P)-binding Rossmann-like Domain"/>
    <property type="match status" value="1"/>
</dbReference>
<comment type="caution">
    <text evidence="2">The sequence shown here is derived from an EMBL/GenBank/DDBJ whole genome shotgun (WGS) entry which is preliminary data.</text>
</comment>
<dbReference type="PANTHER" id="PTHR48079">
    <property type="entry name" value="PROTEIN YEEZ"/>
    <property type="match status" value="1"/>
</dbReference>
<dbReference type="EMBL" id="NHTK01005925">
    <property type="protein sequence ID" value="PPQ71191.1"/>
    <property type="molecule type" value="Genomic_DNA"/>
</dbReference>
<accession>A0A409VY82</accession>
<dbReference type="AlphaFoldDB" id="A0A409VY82"/>
<evidence type="ECO:0000313" key="3">
    <source>
        <dbReference type="Proteomes" id="UP000284842"/>
    </source>
</evidence>
<proteinExistence type="predicted"/>
<organism evidence="2 3">
    <name type="scientific">Panaeolus cyanescens</name>
    <dbReference type="NCBI Taxonomy" id="181874"/>
    <lineage>
        <taxon>Eukaryota</taxon>
        <taxon>Fungi</taxon>
        <taxon>Dikarya</taxon>
        <taxon>Basidiomycota</taxon>
        <taxon>Agaricomycotina</taxon>
        <taxon>Agaricomycetes</taxon>
        <taxon>Agaricomycetidae</taxon>
        <taxon>Agaricales</taxon>
        <taxon>Agaricineae</taxon>
        <taxon>Galeropsidaceae</taxon>
        <taxon>Panaeolus</taxon>
    </lineage>
</organism>
<gene>
    <name evidence="2" type="ORF">CVT24_010009</name>
</gene>
<feature type="domain" description="NAD(P)-binding" evidence="1">
    <location>
        <begin position="10"/>
        <end position="100"/>
    </location>
</feature>
<dbReference type="InterPro" id="IPR016040">
    <property type="entry name" value="NAD(P)-bd_dom"/>
</dbReference>
<name>A0A409VY82_9AGAR</name>
<dbReference type="Proteomes" id="UP000284842">
    <property type="component" value="Unassembled WGS sequence"/>
</dbReference>
<dbReference type="InterPro" id="IPR051783">
    <property type="entry name" value="NAD(P)-dependent_oxidoreduct"/>
</dbReference>
<dbReference type="InParanoid" id="A0A409VY82"/>
<dbReference type="GO" id="GO:0005737">
    <property type="term" value="C:cytoplasm"/>
    <property type="evidence" value="ECO:0007669"/>
    <property type="project" value="TreeGrafter"/>
</dbReference>
<protein>
    <recommendedName>
        <fullName evidence="1">NAD(P)-binding domain-containing protein</fullName>
    </recommendedName>
</protein>
<evidence type="ECO:0000313" key="2">
    <source>
        <dbReference type="EMBL" id="PPQ71191.1"/>
    </source>
</evidence>